<comment type="caution">
    <text evidence="3">The sequence shown here is derived from an EMBL/GenBank/DDBJ whole genome shotgun (WGS) entry which is preliminary data.</text>
</comment>
<feature type="region of interest" description="Disordered" evidence="1">
    <location>
        <begin position="116"/>
        <end position="156"/>
    </location>
</feature>
<dbReference type="OrthoDB" id="5550032at2759"/>
<dbReference type="AlphaFoldDB" id="A0A2T9YIS0"/>
<protein>
    <submittedName>
        <fullName evidence="3">Uncharacterized protein</fullName>
    </submittedName>
</protein>
<feature type="transmembrane region" description="Helical" evidence="2">
    <location>
        <begin position="35"/>
        <end position="53"/>
    </location>
</feature>
<dbReference type="EMBL" id="MBFR01000169">
    <property type="protein sequence ID" value="PVU92252.1"/>
    <property type="molecule type" value="Genomic_DNA"/>
</dbReference>
<evidence type="ECO:0000256" key="1">
    <source>
        <dbReference type="SAM" id="MobiDB-lite"/>
    </source>
</evidence>
<name>A0A2T9YIS0_9FUNG</name>
<keyword evidence="2" id="KW-0812">Transmembrane</keyword>
<evidence type="ECO:0000256" key="2">
    <source>
        <dbReference type="SAM" id="Phobius"/>
    </source>
</evidence>
<gene>
    <name evidence="3" type="ORF">BB561_003945</name>
</gene>
<evidence type="ECO:0000313" key="3">
    <source>
        <dbReference type="EMBL" id="PVU92252.1"/>
    </source>
</evidence>
<feature type="compositionally biased region" description="Low complexity" evidence="1">
    <location>
        <begin position="135"/>
        <end position="145"/>
    </location>
</feature>
<accession>A0A2T9YIS0</accession>
<evidence type="ECO:0000313" key="4">
    <source>
        <dbReference type="Proteomes" id="UP000245383"/>
    </source>
</evidence>
<keyword evidence="2" id="KW-0472">Membrane</keyword>
<keyword evidence="2" id="KW-1133">Transmembrane helix</keyword>
<organism evidence="3 4">
    <name type="scientific">Smittium simulii</name>
    <dbReference type="NCBI Taxonomy" id="133385"/>
    <lineage>
        <taxon>Eukaryota</taxon>
        <taxon>Fungi</taxon>
        <taxon>Fungi incertae sedis</taxon>
        <taxon>Zoopagomycota</taxon>
        <taxon>Kickxellomycotina</taxon>
        <taxon>Harpellomycetes</taxon>
        <taxon>Harpellales</taxon>
        <taxon>Legeriomycetaceae</taxon>
        <taxon>Smittium</taxon>
    </lineage>
</organism>
<sequence>MPSASQAIDVICKQVLKGEYKESEAIALNKARAKIFNYSLVGGLIGLGGSFYFVRRKSVFAKLVVCGLSTAFFYRSGGMSGLVSSVKDFSQNREYPNIQKALRTIREEIIKSRGNSGYGSMLPRSKPDFENLPPSSNSIEKNSNNEFDDSNSQLYSFSEDNNRFSTEIIKDPWDQKTSESTWK</sequence>
<dbReference type="Proteomes" id="UP000245383">
    <property type="component" value="Unassembled WGS sequence"/>
</dbReference>
<proteinExistence type="predicted"/>
<keyword evidence="4" id="KW-1185">Reference proteome</keyword>
<reference evidence="3 4" key="1">
    <citation type="journal article" date="2018" name="MBio">
        <title>Comparative Genomics Reveals the Core Gene Toolbox for the Fungus-Insect Symbiosis.</title>
        <authorList>
            <person name="Wang Y."/>
            <person name="Stata M."/>
            <person name="Wang W."/>
            <person name="Stajich J.E."/>
            <person name="White M.M."/>
            <person name="Moncalvo J.M."/>
        </authorList>
    </citation>
    <scope>NUCLEOTIDE SEQUENCE [LARGE SCALE GENOMIC DNA]</scope>
    <source>
        <strain evidence="3 4">SWE-8-4</strain>
    </source>
</reference>